<evidence type="ECO:0000256" key="8">
    <source>
        <dbReference type="ARBA" id="ARBA00022989"/>
    </source>
</evidence>
<evidence type="ECO:0000256" key="1">
    <source>
        <dbReference type="ARBA" id="ARBA00004127"/>
    </source>
</evidence>
<feature type="transmembrane region" description="Helical" evidence="10">
    <location>
        <begin position="301"/>
        <end position="320"/>
    </location>
</feature>
<accession>A0ABW4YXB2</accession>
<keyword evidence="4 10" id="KW-0479">Metal-binding</keyword>
<dbReference type="PRINTS" id="PR00119">
    <property type="entry name" value="CATATPASE"/>
</dbReference>
<dbReference type="InterPro" id="IPR036412">
    <property type="entry name" value="HAD-like_sf"/>
</dbReference>
<evidence type="ECO:0000256" key="9">
    <source>
        <dbReference type="ARBA" id="ARBA00023136"/>
    </source>
</evidence>
<keyword evidence="10" id="KW-1003">Cell membrane</keyword>
<evidence type="ECO:0000256" key="5">
    <source>
        <dbReference type="ARBA" id="ARBA00022741"/>
    </source>
</evidence>
<dbReference type="InterPro" id="IPR059000">
    <property type="entry name" value="ATPase_P-type_domA"/>
</dbReference>
<feature type="region of interest" description="Disordered" evidence="11">
    <location>
        <begin position="1"/>
        <end position="94"/>
    </location>
</feature>
<feature type="transmembrane region" description="Helical" evidence="10">
    <location>
        <begin position="827"/>
        <end position="846"/>
    </location>
</feature>
<dbReference type="Gene3D" id="3.40.50.1000">
    <property type="entry name" value="HAD superfamily/HAD-like"/>
    <property type="match status" value="1"/>
</dbReference>
<dbReference type="InterPro" id="IPR008250">
    <property type="entry name" value="ATPase_P-typ_transduc_dom_A_sf"/>
</dbReference>
<dbReference type="InterPro" id="IPR027256">
    <property type="entry name" value="P-typ_ATPase_IB"/>
</dbReference>
<comment type="subcellular location">
    <subcellularLocation>
        <location evidence="10">Cell membrane</location>
    </subcellularLocation>
    <subcellularLocation>
        <location evidence="1">Endomembrane system</location>
        <topology evidence="1">Multi-pass membrane protein</topology>
    </subcellularLocation>
</comment>
<dbReference type="PRINTS" id="PR00943">
    <property type="entry name" value="CUATPASE"/>
</dbReference>
<dbReference type="PANTHER" id="PTHR43520:SF8">
    <property type="entry name" value="P-TYPE CU(+) TRANSPORTER"/>
    <property type="match status" value="1"/>
</dbReference>
<dbReference type="InterPro" id="IPR018303">
    <property type="entry name" value="ATPase_P-typ_P_site"/>
</dbReference>
<dbReference type="InterPro" id="IPR045800">
    <property type="entry name" value="HMBD"/>
</dbReference>
<dbReference type="Pfam" id="PF00122">
    <property type="entry name" value="E1-E2_ATPase"/>
    <property type="match status" value="1"/>
</dbReference>
<dbReference type="SUPFAM" id="SSF47240">
    <property type="entry name" value="Ferritin-like"/>
    <property type="match status" value="1"/>
</dbReference>
<dbReference type="Gene3D" id="1.10.620.20">
    <property type="entry name" value="Ribonucleotide Reductase, subunit A"/>
    <property type="match status" value="1"/>
</dbReference>
<dbReference type="PANTHER" id="PTHR43520">
    <property type="entry name" value="ATP7, ISOFORM B"/>
    <property type="match status" value="1"/>
</dbReference>
<evidence type="ECO:0000256" key="2">
    <source>
        <dbReference type="ARBA" id="ARBA00006024"/>
    </source>
</evidence>
<dbReference type="InterPro" id="IPR012348">
    <property type="entry name" value="RNR-like"/>
</dbReference>
<dbReference type="PROSITE" id="PS00154">
    <property type="entry name" value="ATPASE_E1_E2"/>
    <property type="match status" value="1"/>
</dbReference>
<dbReference type="Gene3D" id="2.70.150.10">
    <property type="entry name" value="Calcium-transporting ATPase, cytoplasmic transduction domain A"/>
    <property type="match status" value="1"/>
</dbReference>
<keyword evidence="3 10" id="KW-0812">Transmembrane</keyword>
<protein>
    <submittedName>
        <fullName evidence="13">Heavy metal translocating P-type ATPase</fullName>
    </submittedName>
</protein>
<dbReference type="SMART" id="SM00746">
    <property type="entry name" value="TRASH"/>
    <property type="match status" value="1"/>
</dbReference>
<evidence type="ECO:0000313" key="14">
    <source>
        <dbReference type="Proteomes" id="UP001597299"/>
    </source>
</evidence>
<dbReference type="InterPro" id="IPR001757">
    <property type="entry name" value="P_typ_ATPase"/>
</dbReference>
<comment type="similarity">
    <text evidence="2 10">Belongs to the cation transport ATPase (P-type) (TC 3.A.3) family. Type IB subfamily.</text>
</comment>
<dbReference type="Gene3D" id="3.40.1110.10">
    <property type="entry name" value="Calcium-transporting ATPase, cytoplasmic domain N"/>
    <property type="match status" value="1"/>
</dbReference>
<feature type="transmembrane region" description="Helical" evidence="10">
    <location>
        <begin position="231"/>
        <end position="250"/>
    </location>
</feature>
<keyword evidence="9 10" id="KW-0472">Membrane</keyword>
<dbReference type="EMBL" id="JBHUHD010000001">
    <property type="protein sequence ID" value="MFD2140815.1"/>
    <property type="molecule type" value="Genomic_DNA"/>
</dbReference>
<dbReference type="Pfam" id="PF00702">
    <property type="entry name" value="Hydrolase"/>
    <property type="match status" value="1"/>
</dbReference>
<name>A0ABW4YXB2_9HYPH</name>
<feature type="transmembrane region" description="Helical" evidence="10">
    <location>
        <begin position="483"/>
        <end position="506"/>
    </location>
</feature>
<dbReference type="CDD" id="cd02094">
    <property type="entry name" value="P-type_ATPase_Cu-like"/>
    <property type="match status" value="1"/>
</dbReference>
<dbReference type="NCBIfam" id="TIGR01511">
    <property type="entry name" value="ATPase-IB1_Cu"/>
    <property type="match status" value="1"/>
</dbReference>
<evidence type="ECO:0000256" key="3">
    <source>
        <dbReference type="ARBA" id="ARBA00022692"/>
    </source>
</evidence>
<evidence type="ECO:0000256" key="7">
    <source>
        <dbReference type="ARBA" id="ARBA00022967"/>
    </source>
</evidence>
<sequence length="853" mass="88689">MAQNDHDPAAPSQDEGKSCCGGHSHAAPKEEASSCCGGDAHDPAPKAAAEAPGASCCGGPHHEHGHAAAPAHSHAHGPAHAHHHPAPAGGSHMAKDPVCGMDVDPHTATLKADHNGLTYYFCSAGCRTKFIANPDRYLGDKAPAEPVPEGTEYTCPMHPEIRQIGPGSCPICGMALEPVLVSLDDGPNHELIDMVRRFWIGLVLTLPVFALEMGSHLVPALHHLVPPETSSWIQLVLATPVVLWAGWPFFQRGWESLVSRHLNMFTLIALGTGVAYLYSLVAVLAPGLFPAAFRAADGTVAVYFEAAAVITVLVLLGQVLELRAREQTSGALKALLDLAPKTARRLNPDGSEEEVSLDAIAVGDKLRVRPGEKVPVDGTVEEGRSALDESLVTGESMPVTKEVGDRLIGGTLNRSGGLVMVAQKVGRDTMLSRIVQMVAEAQRSRAPIQRLADRVAGWFVPLVVACALVAFAAWALFGPDPKFAHGLIAAVAVLIIACPCALGLATPMSIMVGVGRGAQMGVLIKNAEALERLAAVDTLVVDKTGTLTEGKPSLVALEPADGFDEAGALRLAAAVEAPSEHPLAHAILEAAKARGLDLPKVRGFDSPVGKGAYGMVEGKRVMIGSAGFLKDLGIDVSPLEARADALRKDGASAIYLAVNGKPAAILAIADKVKDTTPEALKALAADGVHVVMLTGDNRTTAEAVARRLGIAEVEAEVSPEDKADVVARLKKQGRVVAMAGDGVNDAPALAAADVGIAMGHGTDVAIESAGVTLLKGDLMGIVRARRLSAATMANIRQNLFFAFVYNAGGVPIAAGVLYPIFGILLSPMVAALAMSLSSVSVIANALRLRAARL</sequence>
<dbReference type="SUPFAM" id="SSF56784">
    <property type="entry name" value="HAD-like"/>
    <property type="match status" value="1"/>
</dbReference>
<evidence type="ECO:0000259" key="12">
    <source>
        <dbReference type="SMART" id="SM00746"/>
    </source>
</evidence>
<dbReference type="InterPro" id="IPR023214">
    <property type="entry name" value="HAD_sf"/>
</dbReference>
<dbReference type="InterPro" id="IPR009078">
    <property type="entry name" value="Ferritin-like_SF"/>
</dbReference>
<dbReference type="NCBIfam" id="TIGR01525">
    <property type="entry name" value="ATPase-IB_hvy"/>
    <property type="match status" value="1"/>
</dbReference>
<dbReference type="SFLD" id="SFLDS00003">
    <property type="entry name" value="Haloacid_Dehalogenase"/>
    <property type="match status" value="1"/>
</dbReference>
<dbReference type="SFLD" id="SFLDG00002">
    <property type="entry name" value="C1.7:_P-type_atpase_like"/>
    <property type="match status" value="1"/>
</dbReference>
<evidence type="ECO:0000313" key="13">
    <source>
        <dbReference type="EMBL" id="MFD2140815.1"/>
    </source>
</evidence>
<evidence type="ECO:0000256" key="6">
    <source>
        <dbReference type="ARBA" id="ARBA00022840"/>
    </source>
</evidence>
<feature type="compositionally biased region" description="Basic residues" evidence="11">
    <location>
        <begin position="73"/>
        <end position="85"/>
    </location>
</feature>
<dbReference type="InterPro" id="IPR011017">
    <property type="entry name" value="TRASH_dom"/>
</dbReference>
<evidence type="ECO:0000256" key="4">
    <source>
        <dbReference type="ARBA" id="ARBA00022723"/>
    </source>
</evidence>
<feature type="domain" description="TRASH" evidence="12">
    <location>
        <begin position="96"/>
        <end position="134"/>
    </location>
</feature>
<keyword evidence="8 10" id="KW-1133">Transmembrane helix</keyword>
<dbReference type="NCBIfam" id="TIGR01494">
    <property type="entry name" value="ATPase_P-type"/>
    <property type="match status" value="1"/>
</dbReference>
<keyword evidence="5 10" id="KW-0547">Nucleotide-binding</keyword>
<feature type="transmembrane region" description="Helical" evidence="10">
    <location>
        <begin position="262"/>
        <end position="289"/>
    </location>
</feature>
<feature type="transmembrane region" description="Helical" evidence="10">
    <location>
        <begin position="455"/>
        <end position="477"/>
    </location>
</feature>
<reference evidence="14" key="1">
    <citation type="journal article" date="2019" name="Int. J. Syst. Evol. Microbiol.">
        <title>The Global Catalogue of Microorganisms (GCM) 10K type strain sequencing project: providing services to taxonomists for standard genome sequencing and annotation.</title>
        <authorList>
            <consortium name="The Broad Institute Genomics Platform"/>
            <consortium name="The Broad Institute Genome Sequencing Center for Infectious Disease"/>
            <person name="Wu L."/>
            <person name="Ma J."/>
        </authorList>
    </citation>
    <scope>NUCLEOTIDE SEQUENCE [LARGE SCALE GENOMIC DNA]</scope>
    <source>
        <strain evidence="14">CCM 7435</strain>
    </source>
</reference>
<dbReference type="SFLD" id="SFLDF00027">
    <property type="entry name" value="p-type_atpase"/>
    <property type="match status" value="1"/>
</dbReference>
<dbReference type="RefSeq" id="WP_213350624.1">
    <property type="nucleotide sequence ID" value="NZ_JBHUHD010000001.1"/>
</dbReference>
<gene>
    <name evidence="13" type="ORF">ACFSNC_10420</name>
</gene>
<dbReference type="InterPro" id="IPR023298">
    <property type="entry name" value="ATPase_P-typ_TM_dom_sf"/>
</dbReference>
<feature type="compositionally biased region" description="Low complexity" evidence="11">
    <location>
        <begin position="45"/>
        <end position="59"/>
    </location>
</feature>
<dbReference type="InterPro" id="IPR023299">
    <property type="entry name" value="ATPase_P-typ_cyto_dom_N"/>
</dbReference>
<feature type="transmembrane region" description="Helical" evidence="10">
    <location>
        <begin position="198"/>
        <end position="219"/>
    </location>
</feature>
<feature type="transmembrane region" description="Helical" evidence="10">
    <location>
        <begin position="799"/>
        <end position="821"/>
    </location>
</feature>
<evidence type="ECO:0000256" key="10">
    <source>
        <dbReference type="RuleBase" id="RU362081"/>
    </source>
</evidence>
<keyword evidence="7" id="KW-1278">Translocase</keyword>
<organism evidence="13 14">
    <name type="scientific">Ancylobacter oerskovii</name>
    <dbReference type="NCBI Taxonomy" id="459519"/>
    <lineage>
        <taxon>Bacteria</taxon>
        <taxon>Pseudomonadati</taxon>
        <taxon>Pseudomonadota</taxon>
        <taxon>Alphaproteobacteria</taxon>
        <taxon>Hyphomicrobiales</taxon>
        <taxon>Xanthobacteraceae</taxon>
        <taxon>Ancylobacter</taxon>
    </lineage>
</organism>
<dbReference type="Proteomes" id="UP001597299">
    <property type="component" value="Unassembled WGS sequence"/>
</dbReference>
<keyword evidence="14" id="KW-1185">Reference proteome</keyword>
<dbReference type="InterPro" id="IPR044492">
    <property type="entry name" value="P_typ_ATPase_HD_dom"/>
</dbReference>
<dbReference type="Pfam" id="PF19335">
    <property type="entry name" value="HMBD"/>
    <property type="match status" value="1"/>
</dbReference>
<dbReference type="InterPro" id="IPR007029">
    <property type="entry name" value="YHS_dom"/>
</dbReference>
<proteinExistence type="inferred from homology"/>
<dbReference type="SUPFAM" id="SSF81653">
    <property type="entry name" value="Calcium ATPase, transduction domain A"/>
    <property type="match status" value="1"/>
</dbReference>
<comment type="caution">
    <text evidence="13">The sequence shown here is derived from an EMBL/GenBank/DDBJ whole genome shotgun (WGS) entry which is preliminary data.</text>
</comment>
<evidence type="ECO:0000256" key="11">
    <source>
        <dbReference type="SAM" id="MobiDB-lite"/>
    </source>
</evidence>
<dbReference type="SUPFAM" id="SSF81665">
    <property type="entry name" value="Calcium ATPase, transmembrane domain M"/>
    <property type="match status" value="1"/>
</dbReference>
<keyword evidence="6 10" id="KW-0067">ATP-binding</keyword>
<dbReference type="Pfam" id="PF04945">
    <property type="entry name" value="YHS"/>
    <property type="match status" value="1"/>
</dbReference>